<dbReference type="PANTHER" id="PTHR40765:SF2">
    <property type="entry name" value="ESX-2 SECRETION SYSTEM ATPASE ECCB2"/>
    <property type="match status" value="1"/>
</dbReference>
<comment type="caution">
    <text evidence="3">The sequence shown here is derived from an EMBL/GenBank/DDBJ whole genome shotgun (WGS) entry which is preliminary data.</text>
</comment>
<name>A0ABW4GHI6_9ACTN</name>
<feature type="region of interest" description="Disordered" evidence="1">
    <location>
        <begin position="455"/>
        <end position="476"/>
    </location>
</feature>
<evidence type="ECO:0000256" key="2">
    <source>
        <dbReference type="SAM" id="Phobius"/>
    </source>
</evidence>
<sequence>MQTRKDLYQAHRLMTQRLGMALLQGEPDLPESPMRRHNVATFAGVMIGVLIIAGFGIWGMLKPGGATNLRDAGQLIVEEETGASYVYSQQTGQLLPVANYVSARLLLDSDAIKVKTVSTESLAGFSRGGQVGIAGAPDSLPKPERLIKSPWSACVVDATDAAGGRKSYVTLVGGTDVGGTPAGSDALIVSDGRQNWALWGNQRMVVKNVDRLTDQTPRRVPSSWINAIAEGSDFAAPQIPQRGRNIPGPGGSTFKVGQIFKVAPVAGAPARWYVMLADGLAPITQTQATLLVQDPASQAAYGRNHVREIPIDAAAANATKVSAQRITGGGMPATMPRFQVPASSAPLCMVYANTVKGSVKGTLTVGSRMGIPTPASNGNPEKFDQVLLPPGSAALAGLLPAENQLSSVQQFYLVTDQGKKYRLATPDVLTKLGYDASNVAPMPAHLLHLIPEGPTLDPAAARTPVSDTPAMRSGGS</sequence>
<gene>
    <name evidence="3" type="primary">eccB</name>
    <name evidence="3" type="ORF">ACFSJ0_34765</name>
</gene>
<dbReference type="NCBIfam" id="TIGR03919">
    <property type="entry name" value="T7SS_EccB"/>
    <property type="match status" value="1"/>
</dbReference>
<dbReference type="InterPro" id="IPR007795">
    <property type="entry name" value="T7SS_EccB"/>
</dbReference>
<dbReference type="EMBL" id="JBHUCM010000031">
    <property type="protein sequence ID" value="MFD1542258.1"/>
    <property type="molecule type" value="Genomic_DNA"/>
</dbReference>
<keyword evidence="2" id="KW-0812">Transmembrane</keyword>
<feature type="transmembrane region" description="Helical" evidence="2">
    <location>
        <begin position="39"/>
        <end position="61"/>
    </location>
</feature>
<dbReference type="RefSeq" id="WP_219537350.1">
    <property type="nucleotide sequence ID" value="NZ_JAHKRM010000037.1"/>
</dbReference>
<keyword evidence="2" id="KW-1133">Transmembrane helix</keyword>
<evidence type="ECO:0000313" key="3">
    <source>
        <dbReference type="EMBL" id="MFD1542258.1"/>
    </source>
</evidence>
<organism evidence="3 4">
    <name type="scientific">Nonomuraea guangzhouensis</name>
    <dbReference type="NCBI Taxonomy" id="1291555"/>
    <lineage>
        <taxon>Bacteria</taxon>
        <taxon>Bacillati</taxon>
        <taxon>Actinomycetota</taxon>
        <taxon>Actinomycetes</taxon>
        <taxon>Streptosporangiales</taxon>
        <taxon>Streptosporangiaceae</taxon>
        <taxon>Nonomuraea</taxon>
    </lineage>
</organism>
<reference evidence="4" key="1">
    <citation type="journal article" date="2019" name="Int. J. Syst. Evol. Microbiol.">
        <title>The Global Catalogue of Microorganisms (GCM) 10K type strain sequencing project: providing services to taxonomists for standard genome sequencing and annotation.</title>
        <authorList>
            <consortium name="The Broad Institute Genomics Platform"/>
            <consortium name="The Broad Institute Genome Sequencing Center for Infectious Disease"/>
            <person name="Wu L."/>
            <person name="Ma J."/>
        </authorList>
    </citation>
    <scope>NUCLEOTIDE SEQUENCE [LARGE SCALE GENOMIC DNA]</scope>
    <source>
        <strain evidence="4">CGMCC 1.15399</strain>
    </source>
</reference>
<protein>
    <submittedName>
        <fullName evidence="3">Type VII secretion protein EccB</fullName>
    </submittedName>
</protein>
<accession>A0ABW4GHI6</accession>
<evidence type="ECO:0000256" key="1">
    <source>
        <dbReference type="SAM" id="MobiDB-lite"/>
    </source>
</evidence>
<keyword evidence="2" id="KW-0472">Membrane</keyword>
<keyword evidence="4" id="KW-1185">Reference proteome</keyword>
<dbReference type="PANTHER" id="PTHR40765">
    <property type="entry name" value="ESX-2 SECRETION SYSTEM ATPASE ECCB2"/>
    <property type="match status" value="1"/>
</dbReference>
<evidence type="ECO:0000313" key="4">
    <source>
        <dbReference type="Proteomes" id="UP001597097"/>
    </source>
</evidence>
<dbReference type="Pfam" id="PF05108">
    <property type="entry name" value="T7SS_ESX1_EccB"/>
    <property type="match status" value="1"/>
</dbReference>
<dbReference type="Proteomes" id="UP001597097">
    <property type="component" value="Unassembled WGS sequence"/>
</dbReference>
<proteinExistence type="predicted"/>